<proteinExistence type="predicted"/>
<dbReference type="EMBL" id="JACGCM010000811">
    <property type="protein sequence ID" value="KAF6166078.1"/>
    <property type="molecule type" value="Genomic_DNA"/>
</dbReference>
<accession>A0A7J7NGR8</accession>
<reference evidence="1 2" key="1">
    <citation type="journal article" date="2020" name="IScience">
        <title>Genome Sequencing of the Endangered Kingdonia uniflora (Circaeasteraceae, Ranunculales) Reveals Potential Mechanisms of Evolutionary Specialization.</title>
        <authorList>
            <person name="Sun Y."/>
            <person name="Deng T."/>
            <person name="Zhang A."/>
            <person name="Moore M.J."/>
            <person name="Landis J.B."/>
            <person name="Lin N."/>
            <person name="Zhang H."/>
            <person name="Zhang X."/>
            <person name="Huang J."/>
            <person name="Zhang X."/>
            <person name="Sun H."/>
            <person name="Wang H."/>
        </authorList>
    </citation>
    <scope>NUCLEOTIDE SEQUENCE [LARGE SCALE GENOMIC DNA]</scope>
    <source>
        <strain evidence="1">TB1705</strain>
        <tissue evidence="1">Leaf</tissue>
    </source>
</reference>
<sequence length="51" mass="5822">MILIAEIINNYCRELLYMPTLLSKSTIYDNLKTVKTCNVDNSIINASTKLQ</sequence>
<dbReference type="Proteomes" id="UP000541444">
    <property type="component" value="Unassembled WGS sequence"/>
</dbReference>
<gene>
    <name evidence="1" type="ORF">GIB67_023788</name>
</gene>
<name>A0A7J7NGR8_9MAGN</name>
<organism evidence="1 2">
    <name type="scientific">Kingdonia uniflora</name>
    <dbReference type="NCBI Taxonomy" id="39325"/>
    <lineage>
        <taxon>Eukaryota</taxon>
        <taxon>Viridiplantae</taxon>
        <taxon>Streptophyta</taxon>
        <taxon>Embryophyta</taxon>
        <taxon>Tracheophyta</taxon>
        <taxon>Spermatophyta</taxon>
        <taxon>Magnoliopsida</taxon>
        <taxon>Ranunculales</taxon>
        <taxon>Circaeasteraceae</taxon>
        <taxon>Kingdonia</taxon>
    </lineage>
</organism>
<dbReference type="AlphaFoldDB" id="A0A7J7NGR8"/>
<keyword evidence="2" id="KW-1185">Reference proteome</keyword>
<feature type="non-terminal residue" evidence="1">
    <location>
        <position position="51"/>
    </location>
</feature>
<evidence type="ECO:0000313" key="2">
    <source>
        <dbReference type="Proteomes" id="UP000541444"/>
    </source>
</evidence>
<protein>
    <submittedName>
        <fullName evidence="1">Uncharacterized protein</fullName>
    </submittedName>
</protein>
<comment type="caution">
    <text evidence="1">The sequence shown here is derived from an EMBL/GenBank/DDBJ whole genome shotgun (WGS) entry which is preliminary data.</text>
</comment>
<evidence type="ECO:0000313" key="1">
    <source>
        <dbReference type="EMBL" id="KAF6166078.1"/>
    </source>
</evidence>